<evidence type="ECO:0000313" key="2">
    <source>
        <dbReference type="Proteomes" id="UP000325743"/>
    </source>
</evidence>
<sequence>MVFLVVPAQAGTQWLSKTLDSRLRGNDVSDCRGLWRLTPFPLLRSGWPRPLPRCLRSARTR</sequence>
<evidence type="ECO:0000313" key="1">
    <source>
        <dbReference type="EMBL" id="QEZ48200.1"/>
    </source>
</evidence>
<organism evidence="1 2">
    <name type="scientific">Cupriavidus oxalaticus</name>
    <dbReference type="NCBI Taxonomy" id="96344"/>
    <lineage>
        <taxon>Bacteria</taxon>
        <taxon>Pseudomonadati</taxon>
        <taxon>Pseudomonadota</taxon>
        <taxon>Betaproteobacteria</taxon>
        <taxon>Burkholderiales</taxon>
        <taxon>Burkholderiaceae</taxon>
        <taxon>Cupriavidus</taxon>
    </lineage>
</organism>
<dbReference type="Proteomes" id="UP000325743">
    <property type="component" value="Chromosome 2"/>
</dbReference>
<protein>
    <submittedName>
        <fullName evidence="1">Uncharacterized protein</fullName>
    </submittedName>
</protein>
<proteinExistence type="predicted"/>
<reference evidence="1 2" key="1">
    <citation type="submission" date="2018-09" db="EMBL/GenBank/DDBJ databases">
        <title>Complete genome sequence of Cupriavidus oxalaticus T2, a bacterium capable of phenol tolerance and degradation.</title>
        <authorList>
            <person name="Yan J."/>
        </authorList>
    </citation>
    <scope>NUCLEOTIDE SEQUENCE [LARGE SCALE GENOMIC DNA]</scope>
    <source>
        <strain evidence="1 2">T2</strain>
    </source>
</reference>
<gene>
    <name evidence="1" type="ORF">D2917_29545</name>
</gene>
<dbReference type="AlphaFoldDB" id="A0A5P3VPN8"/>
<dbReference type="EMBL" id="CP032519">
    <property type="protein sequence ID" value="QEZ48200.1"/>
    <property type="molecule type" value="Genomic_DNA"/>
</dbReference>
<accession>A0A5P3VPN8</accession>
<name>A0A5P3VPN8_9BURK</name>